<proteinExistence type="predicted"/>
<evidence type="ECO:0000313" key="2">
    <source>
        <dbReference type="EMBL" id="RBP36921.1"/>
    </source>
</evidence>
<gene>
    <name evidence="2" type="ORF">DES53_11562</name>
</gene>
<feature type="region of interest" description="Disordered" evidence="1">
    <location>
        <begin position="92"/>
        <end position="164"/>
    </location>
</feature>
<dbReference type="Pfam" id="PF07120">
    <property type="entry name" value="DUF1376"/>
    <property type="match status" value="1"/>
</dbReference>
<evidence type="ECO:0000313" key="3">
    <source>
        <dbReference type="Proteomes" id="UP000253426"/>
    </source>
</evidence>
<comment type="caution">
    <text evidence="2">The sequence shown here is derived from an EMBL/GenBank/DDBJ whole genome shotgun (WGS) entry which is preliminary data.</text>
</comment>
<accession>A0A366H626</accession>
<dbReference type="OrthoDB" id="1345254at2"/>
<dbReference type="AlphaFoldDB" id="A0A366H626"/>
<name>A0A366H626_9BACT</name>
<dbReference type="Proteomes" id="UP000253426">
    <property type="component" value="Unassembled WGS sequence"/>
</dbReference>
<protein>
    <submittedName>
        <fullName evidence="2">Uncharacterized protein YdaU (DUF1376 family)</fullName>
    </submittedName>
</protein>
<dbReference type="EMBL" id="QNRR01000015">
    <property type="protein sequence ID" value="RBP36921.1"/>
    <property type="molecule type" value="Genomic_DNA"/>
</dbReference>
<keyword evidence="3" id="KW-1185">Reference proteome</keyword>
<feature type="compositionally biased region" description="Polar residues" evidence="1">
    <location>
        <begin position="126"/>
        <end position="145"/>
    </location>
</feature>
<dbReference type="InterPro" id="IPR010781">
    <property type="entry name" value="DUF1376"/>
</dbReference>
<evidence type="ECO:0000256" key="1">
    <source>
        <dbReference type="SAM" id="MobiDB-lite"/>
    </source>
</evidence>
<feature type="region of interest" description="Disordered" evidence="1">
    <location>
        <begin position="256"/>
        <end position="300"/>
    </location>
</feature>
<organism evidence="2 3">
    <name type="scientific">Roseimicrobium gellanilyticum</name>
    <dbReference type="NCBI Taxonomy" id="748857"/>
    <lineage>
        <taxon>Bacteria</taxon>
        <taxon>Pseudomonadati</taxon>
        <taxon>Verrucomicrobiota</taxon>
        <taxon>Verrucomicrobiia</taxon>
        <taxon>Verrucomicrobiales</taxon>
        <taxon>Verrucomicrobiaceae</taxon>
        <taxon>Roseimicrobium</taxon>
    </lineage>
</organism>
<sequence length="318" mass="36067">MPCETQELHRDAPAFDFYCERWTHGTRHLTKVERCDYLDLLLHQWTNDGLPADLDLLARLVGYRKGSQISPLVLEKFPVAADGKRRNVRLETERVKQRDRIRSKRQGAAKTNERRWGSKAGKGRVPSQNESHSDAISSRIATRSATIERHDIESPPLTTHHPPGDPDIYLSVPPEGAGWPKTEDQCRSMAAVHGVDPEYAATVWNQHESTGDYTQKDQHGNARPILKFASYLKFRWNCRSRRNDDAKALEKTKAELRRQGMTQKAPPSAHMQSRDGGTVAAGVRASARDVRTQRSGEIPTDVSMDKVKVYRLEDCEHE</sequence>
<reference evidence="2 3" key="1">
    <citation type="submission" date="2018-06" db="EMBL/GenBank/DDBJ databases">
        <title>Genomic Encyclopedia of Type Strains, Phase IV (KMG-IV): sequencing the most valuable type-strain genomes for metagenomic binning, comparative biology and taxonomic classification.</title>
        <authorList>
            <person name="Goeker M."/>
        </authorList>
    </citation>
    <scope>NUCLEOTIDE SEQUENCE [LARGE SCALE GENOMIC DNA]</scope>
    <source>
        <strain evidence="2 3">DSM 25532</strain>
    </source>
</reference>
<dbReference type="RefSeq" id="WP_113961699.1">
    <property type="nucleotide sequence ID" value="NZ_QNRR01000015.1"/>
</dbReference>